<name>D2VY00_NAEGR</name>
<reference evidence="2 3" key="1">
    <citation type="journal article" date="2010" name="Cell">
        <title>The genome of Naegleria gruberi illuminates early eukaryotic versatility.</title>
        <authorList>
            <person name="Fritz-Laylin L.K."/>
            <person name="Prochnik S.E."/>
            <person name="Ginger M.L."/>
            <person name="Dacks J.B."/>
            <person name="Carpenter M.L."/>
            <person name="Field M.C."/>
            <person name="Kuo A."/>
            <person name="Paredez A."/>
            <person name="Chapman J."/>
            <person name="Pham J."/>
            <person name="Shu S."/>
            <person name="Neupane R."/>
            <person name="Cipriano M."/>
            <person name="Mancuso J."/>
            <person name="Tu H."/>
            <person name="Salamov A."/>
            <person name="Lindquist E."/>
            <person name="Shapiro H."/>
            <person name="Lucas S."/>
            <person name="Grigoriev I.V."/>
            <person name="Cande W.Z."/>
            <person name="Fulton C."/>
            <person name="Rokhsar D.S."/>
            <person name="Dawson S.C."/>
        </authorList>
    </citation>
    <scope>NUCLEOTIDE SEQUENCE [LARGE SCALE GENOMIC DNA]</scope>
    <source>
        <strain evidence="2 3">NEG-M</strain>
    </source>
</reference>
<protein>
    <submittedName>
        <fullName evidence="2">Predicted protein</fullName>
    </submittedName>
</protein>
<accession>D2VY00</accession>
<dbReference type="AlphaFoldDB" id="D2VY00"/>
<dbReference type="InParanoid" id="D2VY00"/>
<dbReference type="KEGG" id="ngr:NAEGRDRAFT_73919"/>
<gene>
    <name evidence="2" type="ORF">NAEGRDRAFT_73919</name>
</gene>
<evidence type="ECO:0000313" key="2">
    <source>
        <dbReference type="EMBL" id="EFC38235.1"/>
    </source>
</evidence>
<evidence type="ECO:0000256" key="1">
    <source>
        <dbReference type="SAM" id="MobiDB-lite"/>
    </source>
</evidence>
<feature type="compositionally biased region" description="Polar residues" evidence="1">
    <location>
        <begin position="106"/>
        <end position="120"/>
    </location>
</feature>
<dbReference type="Proteomes" id="UP000006671">
    <property type="component" value="Unassembled WGS sequence"/>
</dbReference>
<sequence>MQPNTIQLTTTFNNKAFIPSPTTTTYSTSFPSHHFILPFEEVYLLSSSSVSSCDVEAIESLFCLRESTCKEENVPIYQPQVSSVVSQVSSNAKDVISSKRKGGWNVITTTSPKKNENPNSGKRKRKETNYTIIEIPPRKTLKESSIEEYLQKAKQLITLSEDEIYSKLFFDFHTIRNEVANMILNKNSEPLMTMFRTNATKKNLIRMIYAVKVASEEERNETSIRFGRNLARYPILALVITSMRPFRAVSSNEITRIAKSIGLTKSSKFPQILDEMMNPPKPPRKLRKRQVAHVVDSHTLDITYPVLNQQLQPLEISRVQVVDESCCVESLKVDVETIVRPISGEGRGECSLILDDEDATKSYCSWLLNLTNPFVQ</sequence>
<dbReference type="VEuPathDB" id="AmoebaDB:NAEGRDRAFT_73919"/>
<dbReference type="RefSeq" id="XP_002670979.1">
    <property type="nucleotide sequence ID" value="XM_002670933.1"/>
</dbReference>
<organism evidence="3">
    <name type="scientific">Naegleria gruberi</name>
    <name type="common">Amoeba</name>
    <dbReference type="NCBI Taxonomy" id="5762"/>
    <lineage>
        <taxon>Eukaryota</taxon>
        <taxon>Discoba</taxon>
        <taxon>Heterolobosea</taxon>
        <taxon>Tetramitia</taxon>
        <taxon>Eutetramitia</taxon>
        <taxon>Vahlkampfiidae</taxon>
        <taxon>Naegleria</taxon>
    </lineage>
</organism>
<dbReference type="GeneID" id="8857789"/>
<proteinExistence type="predicted"/>
<dbReference type="EMBL" id="GG738909">
    <property type="protein sequence ID" value="EFC38235.1"/>
    <property type="molecule type" value="Genomic_DNA"/>
</dbReference>
<evidence type="ECO:0000313" key="3">
    <source>
        <dbReference type="Proteomes" id="UP000006671"/>
    </source>
</evidence>
<feature type="region of interest" description="Disordered" evidence="1">
    <location>
        <begin position="106"/>
        <end position="126"/>
    </location>
</feature>
<keyword evidence="3" id="KW-1185">Reference proteome</keyword>